<evidence type="ECO:0000256" key="1">
    <source>
        <dbReference type="SAM" id="SignalP"/>
    </source>
</evidence>
<evidence type="ECO:0000313" key="3">
    <source>
        <dbReference type="Proteomes" id="UP000886653"/>
    </source>
</evidence>
<proteinExistence type="predicted"/>
<sequence length="53" mass="5690">MHEVRALNLVLNLFCISRSFLANGTLVNIGGSAAMAFKKNEPVVEDISGLQSI</sequence>
<reference evidence="2" key="1">
    <citation type="submission" date="2013-11" db="EMBL/GenBank/DDBJ databases">
        <title>Genome sequence of the fusiform rust pathogen reveals effectors for host alternation and coevolution with pine.</title>
        <authorList>
            <consortium name="DOE Joint Genome Institute"/>
            <person name="Smith K."/>
            <person name="Pendleton A."/>
            <person name="Kubisiak T."/>
            <person name="Anderson C."/>
            <person name="Salamov A."/>
            <person name="Aerts A."/>
            <person name="Riley R."/>
            <person name="Clum A."/>
            <person name="Lindquist E."/>
            <person name="Ence D."/>
            <person name="Campbell M."/>
            <person name="Kronenberg Z."/>
            <person name="Feau N."/>
            <person name="Dhillon B."/>
            <person name="Hamelin R."/>
            <person name="Burleigh J."/>
            <person name="Smith J."/>
            <person name="Yandell M."/>
            <person name="Nelson C."/>
            <person name="Grigoriev I."/>
            <person name="Davis J."/>
        </authorList>
    </citation>
    <scope>NUCLEOTIDE SEQUENCE</scope>
    <source>
        <strain evidence="2">G11</strain>
    </source>
</reference>
<comment type="caution">
    <text evidence="2">The sequence shown here is derived from an EMBL/GenBank/DDBJ whole genome shotgun (WGS) entry which is preliminary data.</text>
</comment>
<dbReference type="EMBL" id="MU167604">
    <property type="protein sequence ID" value="KAG0139386.1"/>
    <property type="molecule type" value="Genomic_DNA"/>
</dbReference>
<organism evidence="2 3">
    <name type="scientific">Cronartium quercuum f. sp. fusiforme G11</name>
    <dbReference type="NCBI Taxonomy" id="708437"/>
    <lineage>
        <taxon>Eukaryota</taxon>
        <taxon>Fungi</taxon>
        <taxon>Dikarya</taxon>
        <taxon>Basidiomycota</taxon>
        <taxon>Pucciniomycotina</taxon>
        <taxon>Pucciniomycetes</taxon>
        <taxon>Pucciniales</taxon>
        <taxon>Coleosporiaceae</taxon>
        <taxon>Cronartium</taxon>
    </lineage>
</organism>
<feature type="signal peptide" evidence="1">
    <location>
        <begin position="1"/>
        <end position="22"/>
    </location>
</feature>
<evidence type="ECO:0000313" key="2">
    <source>
        <dbReference type="EMBL" id="KAG0139386.1"/>
    </source>
</evidence>
<dbReference type="AlphaFoldDB" id="A0A9P6T584"/>
<keyword evidence="3" id="KW-1185">Reference proteome</keyword>
<dbReference type="Proteomes" id="UP000886653">
    <property type="component" value="Unassembled WGS sequence"/>
</dbReference>
<name>A0A9P6T584_9BASI</name>
<accession>A0A9P6T584</accession>
<feature type="chain" id="PRO_5040173412" evidence="1">
    <location>
        <begin position="23"/>
        <end position="53"/>
    </location>
</feature>
<gene>
    <name evidence="2" type="ORF">CROQUDRAFT_101615</name>
</gene>
<keyword evidence="1" id="KW-0732">Signal</keyword>
<protein>
    <submittedName>
        <fullName evidence="2">Uncharacterized protein</fullName>
    </submittedName>
</protein>